<evidence type="ECO:0000313" key="1">
    <source>
        <dbReference type="EMBL" id="SHI27428.1"/>
    </source>
</evidence>
<proteinExistence type="predicted"/>
<keyword evidence="5" id="KW-1185">Reference proteome</keyword>
<dbReference type="Proteomes" id="UP000184278">
    <property type="component" value="Unassembled WGS sequence"/>
</dbReference>
<protein>
    <recommendedName>
        <fullName evidence="6">Transposase</fullName>
    </recommendedName>
</protein>
<dbReference type="AlphaFoldDB" id="A0A1M6BG13"/>
<evidence type="ECO:0000313" key="3">
    <source>
        <dbReference type="EMBL" id="SHI47607.1"/>
    </source>
</evidence>
<evidence type="ECO:0008006" key="6">
    <source>
        <dbReference type="Google" id="ProtNLM"/>
    </source>
</evidence>
<evidence type="ECO:0000313" key="5">
    <source>
        <dbReference type="Proteomes" id="UP000184278"/>
    </source>
</evidence>
<gene>
    <name evidence="1" type="ORF">SAMN02745229_02654</name>
    <name evidence="2" type="ORF">SAMN02745229_02655</name>
    <name evidence="3" type="ORF">SAMN02745229_03158</name>
    <name evidence="4" type="ORF">SAMN02745229_03824</name>
</gene>
<dbReference type="STRING" id="1121131.SAMN02745229_02654"/>
<dbReference type="EMBL" id="FQXK01000030">
    <property type="protein sequence ID" value="SHI47607.1"/>
    <property type="molecule type" value="Genomic_DNA"/>
</dbReference>
<sequence length="73" mass="8725">MNFTQNDRLKQVTANTLIVGVDVGSQTHFCRAFDWRGFELSRRVFKFSNDRMGFLTFLRWTEELMNKTEMKKV</sequence>
<accession>A0A1M6BG13</accession>
<dbReference type="EMBL" id="FQXK01000022">
    <property type="protein sequence ID" value="SHI27428.1"/>
    <property type="molecule type" value="Genomic_DNA"/>
</dbReference>
<organism evidence="3 5">
    <name type="scientific">Butyrivibrio fibrisolvens DSM 3071</name>
    <dbReference type="NCBI Taxonomy" id="1121131"/>
    <lineage>
        <taxon>Bacteria</taxon>
        <taxon>Bacillati</taxon>
        <taxon>Bacillota</taxon>
        <taxon>Clostridia</taxon>
        <taxon>Lachnospirales</taxon>
        <taxon>Lachnospiraceae</taxon>
        <taxon>Butyrivibrio</taxon>
    </lineage>
</organism>
<reference evidence="5" key="2">
    <citation type="submission" date="2016-11" db="EMBL/GenBank/DDBJ databases">
        <authorList>
            <person name="Varghese N."/>
            <person name="Submissions S."/>
        </authorList>
    </citation>
    <scope>NUCLEOTIDE SEQUENCE [LARGE SCALE GENOMIC DNA]</scope>
    <source>
        <strain evidence="5">DSM 3071</strain>
    </source>
</reference>
<dbReference type="EMBL" id="FQXK01000023">
    <property type="protein sequence ID" value="SHI27634.1"/>
    <property type="molecule type" value="Genomic_DNA"/>
</dbReference>
<evidence type="ECO:0000313" key="4">
    <source>
        <dbReference type="EMBL" id="SHI90785.1"/>
    </source>
</evidence>
<dbReference type="EMBL" id="FQXK01000046">
    <property type="protein sequence ID" value="SHI90785.1"/>
    <property type="molecule type" value="Genomic_DNA"/>
</dbReference>
<evidence type="ECO:0000313" key="2">
    <source>
        <dbReference type="EMBL" id="SHI27634.1"/>
    </source>
</evidence>
<reference evidence="3" key="1">
    <citation type="submission" date="2016-11" db="EMBL/GenBank/DDBJ databases">
        <authorList>
            <person name="Jaros S."/>
            <person name="Januszkiewicz K."/>
            <person name="Wedrychowicz H."/>
        </authorList>
    </citation>
    <scope>NUCLEOTIDE SEQUENCE [LARGE SCALE GENOMIC DNA]</scope>
    <source>
        <strain evidence="3">DSM 3071</strain>
    </source>
</reference>
<dbReference type="OrthoDB" id="9811278at2"/>
<feature type="non-terminal residue" evidence="3">
    <location>
        <position position="73"/>
    </location>
</feature>
<name>A0A1M6BG13_BUTFI</name>